<feature type="transmembrane region" description="Helical" evidence="7">
    <location>
        <begin position="417"/>
        <end position="443"/>
    </location>
</feature>
<comment type="similarity">
    <text evidence="2">Belongs to the MgtC/SapB family.</text>
</comment>
<comment type="caution">
    <text evidence="10">The sequence shown here is derived from an EMBL/GenBank/DDBJ whole genome shotgun (WGS) entry which is preliminary data.</text>
</comment>
<proteinExistence type="inferred from homology"/>
<evidence type="ECO:0000313" key="11">
    <source>
        <dbReference type="Proteomes" id="UP000294737"/>
    </source>
</evidence>
<feature type="transmembrane region" description="Helical" evidence="7">
    <location>
        <begin position="103"/>
        <end position="121"/>
    </location>
</feature>
<feature type="domain" description="MgtC/SapB/SrpB/YhiD N-terminal" evidence="8">
    <location>
        <begin position="35"/>
        <end position="148"/>
    </location>
</feature>
<dbReference type="PRINTS" id="PR01837">
    <property type="entry name" value="MGTCSAPBPROT"/>
</dbReference>
<protein>
    <submittedName>
        <fullName evidence="10">Uncharacterized membrane protein (DUF4010 family)</fullName>
    </submittedName>
</protein>
<keyword evidence="3" id="KW-1003">Cell membrane</keyword>
<dbReference type="InterPro" id="IPR025105">
    <property type="entry name" value="DUF4010"/>
</dbReference>
<evidence type="ECO:0000259" key="9">
    <source>
        <dbReference type="Pfam" id="PF13194"/>
    </source>
</evidence>
<evidence type="ECO:0000256" key="5">
    <source>
        <dbReference type="ARBA" id="ARBA00022989"/>
    </source>
</evidence>
<feature type="transmembrane region" description="Helical" evidence="7">
    <location>
        <begin position="26"/>
        <end position="47"/>
    </location>
</feature>
<evidence type="ECO:0000313" key="10">
    <source>
        <dbReference type="EMBL" id="TDN89933.1"/>
    </source>
</evidence>
<evidence type="ECO:0000259" key="8">
    <source>
        <dbReference type="Pfam" id="PF02308"/>
    </source>
</evidence>
<feature type="transmembrane region" description="Helical" evidence="7">
    <location>
        <begin position="190"/>
        <end position="210"/>
    </location>
</feature>
<evidence type="ECO:0000256" key="2">
    <source>
        <dbReference type="ARBA" id="ARBA00009298"/>
    </source>
</evidence>
<dbReference type="InterPro" id="IPR003416">
    <property type="entry name" value="MgtC/SapB/SrpB/YhiD_fam"/>
</dbReference>
<evidence type="ECO:0000256" key="3">
    <source>
        <dbReference type="ARBA" id="ARBA00022475"/>
    </source>
</evidence>
<organism evidence="10 11">
    <name type="scientific">Herminiimonas fonticola</name>
    <dbReference type="NCBI Taxonomy" id="303380"/>
    <lineage>
        <taxon>Bacteria</taxon>
        <taxon>Pseudomonadati</taxon>
        <taxon>Pseudomonadota</taxon>
        <taxon>Betaproteobacteria</taxon>
        <taxon>Burkholderiales</taxon>
        <taxon>Oxalobacteraceae</taxon>
        <taxon>Herminiimonas</taxon>
    </lineage>
</organism>
<reference evidence="10 11" key="1">
    <citation type="submission" date="2019-03" db="EMBL/GenBank/DDBJ databases">
        <title>Genomic Encyclopedia of Type Strains, Phase IV (KMG-IV): sequencing the most valuable type-strain genomes for metagenomic binning, comparative biology and taxonomic classification.</title>
        <authorList>
            <person name="Goeker M."/>
        </authorList>
    </citation>
    <scope>NUCLEOTIDE SEQUENCE [LARGE SCALE GENOMIC DNA]</scope>
    <source>
        <strain evidence="10 11">DSM 18555</strain>
    </source>
</reference>
<dbReference type="Pfam" id="PF02308">
    <property type="entry name" value="MgtC"/>
    <property type="match status" value="1"/>
</dbReference>
<gene>
    <name evidence="10" type="ORF">EV677_2002</name>
</gene>
<name>A0A4R6G647_9BURK</name>
<dbReference type="OrthoDB" id="9813718at2"/>
<dbReference type="Proteomes" id="UP000294737">
    <property type="component" value="Unassembled WGS sequence"/>
</dbReference>
<dbReference type="PANTHER" id="PTHR39084:SF1">
    <property type="entry name" value="DUF4010 DOMAIN-CONTAINING PROTEIN"/>
    <property type="match status" value="1"/>
</dbReference>
<feature type="domain" description="DUF4010" evidence="9">
    <location>
        <begin position="197"/>
        <end position="405"/>
    </location>
</feature>
<dbReference type="InterPro" id="IPR049177">
    <property type="entry name" value="MgtC_SapB_SrpB_YhiD_N"/>
</dbReference>
<evidence type="ECO:0000256" key="4">
    <source>
        <dbReference type="ARBA" id="ARBA00022692"/>
    </source>
</evidence>
<dbReference type="EMBL" id="SNWF01000005">
    <property type="protein sequence ID" value="TDN89933.1"/>
    <property type="molecule type" value="Genomic_DNA"/>
</dbReference>
<dbReference type="GO" id="GO:0005886">
    <property type="term" value="C:plasma membrane"/>
    <property type="evidence" value="ECO:0007669"/>
    <property type="project" value="UniProtKB-SubCell"/>
</dbReference>
<dbReference type="AlphaFoldDB" id="A0A4R6G647"/>
<feature type="transmembrane region" description="Helical" evidence="7">
    <location>
        <begin position="280"/>
        <end position="299"/>
    </location>
</feature>
<feature type="transmembrane region" description="Helical" evidence="7">
    <location>
        <begin position="351"/>
        <end position="372"/>
    </location>
</feature>
<evidence type="ECO:0000256" key="1">
    <source>
        <dbReference type="ARBA" id="ARBA00004651"/>
    </source>
</evidence>
<feature type="transmembrane region" description="Helical" evidence="7">
    <location>
        <begin position="163"/>
        <end position="184"/>
    </location>
</feature>
<dbReference type="RefSeq" id="WP_112992014.1">
    <property type="nucleotide sequence ID" value="NZ_PTLZ01000002.1"/>
</dbReference>
<sequence length="452" mass="47576">MTDPHTITTAVEPLIQVGMSLPEIKWPYLVSLTRLSLALALGLLIGLERERRGKEAGLRTFSLIALLGAMGGTLGDNYAYLILLLTGVLTVFLNIQRLRTNDSSELTTSAAMLITCVAGILCGKGHTATPASIIVIVTALLAWKDRLTGFSLGLTENEMRSALLLAILAIVIYPALPVGTIGPWNLIEPRAAWVTVILIAGIGFVNYVLWKMYGTRGIVMAGFLGGLVNSSVTVSELASRAKDNQRDTVSAAYRGILLATAAMIIRNGALLLILAPTAALAATIPFVLMLAINAGWFFFDANARQKTVYDPAQAVDLPLPFALGAALKYGLLFLILHIAGVIAQQNLGETGFYAVSLIGGVVSSASAVAAAASLVTSGSVPEHVASTGAVIASLASVLINLPLVLRAHNRRLTLRLSVAMISISVVGIVGAFLAKPLMVWLLAAFPVLSQFN</sequence>
<feature type="transmembrane region" description="Helical" evidence="7">
    <location>
        <begin position="319"/>
        <end position="339"/>
    </location>
</feature>
<evidence type="ECO:0000256" key="6">
    <source>
        <dbReference type="ARBA" id="ARBA00023136"/>
    </source>
</evidence>
<keyword evidence="6 7" id="KW-0472">Membrane</keyword>
<accession>A0A4R6G647</accession>
<feature type="transmembrane region" description="Helical" evidence="7">
    <location>
        <begin position="384"/>
        <end position="405"/>
    </location>
</feature>
<comment type="subcellular location">
    <subcellularLocation>
        <location evidence="1">Cell membrane</location>
        <topology evidence="1">Multi-pass membrane protein</topology>
    </subcellularLocation>
</comment>
<keyword evidence="4 7" id="KW-0812">Transmembrane</keyword>
<dbReference type="PANTHER" id="PTHR39084">
    <property type="entry name" value="MEMBRANE PROTEIN-RELATED"/>
    <property type="match status" value="1"/>
</dbReference>
<evidence type="ECO:0000256" key="7">
    <source>
        <dbReference type="SAM" id="Phobius"/>
    </source>
</evidence>
<dbReference type="Pfam" id="PF13194">
    <property type="entry name" value="DUF4010"/>
    <property type="match status" value="1"/>
</dbReference>
<feature type="transmembrane region" description="Helical" evidence="7">
    <location>
        <begin position="56"/>
        <end position="72"/>
    </location>
</feature>
<keyword evidence="5 7" id="KW-1133">Transmembrane helix</keyword>
<keyword evidence="11" id="KW-1185">Reference proteome</keyword>